<dbReference type="InterPro" id="IPR015760">
    <property type="entry name" value="TIF_IF2"/>
</dbReference>
<keyword evidence="4 8" id="KW-0547">Nucleotide-binding</keyword>
<feature type="compositionally biased region" description="Polar residues" evidence="10">
    <location>
        <begin position="252"/>
        <end position="264"/>
    </location>
</feature>
<dbReference type="InterPro" id="IPR027417">
    <property type="entry name" value="P-loop_NTPase"/>
</dbReference>
<dbReference type="Pfam" id="PF22042">
    <property type="entry name" value="EF-G_D2"/>
    <property type="match status" value="1"/>
</dbReference>
<dbReference type="GO" id="GO:0003924">
    <property type="term" value="F:GTPase activity"/>
    <property type="evidence" value="ECO:0007669"/>
    <property type="project" value="UniProtKB-UniRule"/>
</dbReference>
<dbReference type="Gene3D" id="3.40.50.10050">
    <property type="entry name" value="Translation initiation factor IF- 2, domain 3"/>
    <property type="match status" value="1"/>
</dbReference>
<name>A0A0E4C8S0_9FIRM</name>
<feature type="binding site" evidence="8">
    <location>
        <begin position="431"/>
        <end position="435"/>
    </location>
    <ligand>
        <name>GTP</name>
        <dbReference type="ChEBI" id="CHEBI:37565"/>
    </ligand>
</feature>
<evidence type="ECO:0000259" key="11">
    <source>
        <dbReference type="PROSITE" id="PS51722"/>
    </source>
</evidence>
<evidence type="ECO:0000256" key="4">
    <source>
        <dbReference type="ARBA" id="ARBA00022741"/>
    </source>
</evidence>
<dbReference type="FunFam" id="3.40.50.300:FF:000019">
    <property type="entry name" value="Translation initiation factor IF-2"/>
    <property type="match status" value="1"/>
</dbReference>
<comment type="subcellular location">
    <subcellularLocation>
        <location evidence="8">Cytoplasm</location>
    </subcellularLocation>
</comment>
<sequence length="876" mass="97324">MAKIRVHELAKELGISSKNMVNTLQELGLDIKNHMSTMEDSQANWVRKRLRDSKTAENAKPTPASEPKAASSKPEMRFEPQPKPKTAPKEAKASRDVGVDRNVKPQPNQSKIQQQNRPQQPNKNQTASPSQDVRARRNDTTRETLSPDRSPQRDQSANLRPARAEKKPGATPKNQSQPVASRPQNRTAGQAQDNRPRPQNASRPQDNRTHAGTEADKRPNAVSGRKDYPSRDNLNGPDNKPAPQIKKGRSPGQKTAAANKNFGQNKGIPPKKDFSRPQRKGKHKRKKEDAVMLTPELIQVGESIQVRDLAEKMGKTPAEIVKKLMELGTMATINQEIDFDTVEIVASLFGVDVEREISEEEKILEEIIDTEETLQPRSPIVTVMGHVDHGKTSLLDRIRQADVASGEAGGITQHIGAYQVTVNGNRITFIDTPGHAAFTAMRARGANLTDLVILVVAADDGVMPQTVEAINHIKAADVPFVVALNKMDKNDVNPDKVMQQLTEYNIVPEEWGGDTMFIPVSAKTGLGIEDLLERVLLIAEIHDLRANPHRLAEGVVIEGELDKGRGAVATVLVQKGTLRTGDYLICGTNWCKVRTMTDYRGRRVEEAYPSMPVEITGWSDVPEAGEKVQACDEKIAKEITNLRLNEKKLEEQKKNSRISLDDFFKQMQDADVKELNLIIKGDVQGSVEALASSLLRLNALEVKVNVIHSAVGAVTETDVMLASASNAIIIGFNVRPDVKARRYAEEENIDVRLYRVIYEAIEDVKKAMEGLLDPEYKEKYLGRAEVRATFRVPNIGTIAGSYVIDGKMQRNAHMRVLRDGVIIYDGKLESLKRFKDDVKEVVSNFECGIGIQDFNDVKEGDIIEAYTMEEIKRTLD</sequence>
<dbReference type="Pfam" id="PF00009">
    <property type="entry name" value="GTP_EFTU"/>
    <property type="match status" value="1"/>
</dbReference>
<dbReference type="InterPro" id="IPR023115">
    <property type="entry name" value="TIF_IF2_dom3"/>
</dbReference>
<dbReference type="Proteomes" id="UP000045545">
    <property type="component" value="Unassembled WGS sequence"/>
</dbReference>
<comment type="function">
    <text evidence="7 8 9">One of the essential components for the initiation of protein synthesis. Protects formylmethionyl-tRNA from spontaneous hydrolysis and promotes its binding to the 30S ribosomal subunits. Also involved in the hydrolysis of GTP during the formation of the 70S ribosomal complex.</text>
</comment>
<dbReference type="NCBIfam" id="TIGR00487">
    <property type="entry name" value="IF-2"/>
    <property type="match status" value="1"/>
</dbReference>
<dbReference type="InterPro" id="IPR000795">
    <property type="entry name" value="T_Tr_GTP-bd_dom"/>
</dbReference>
<dbReference type="RefSeq" id="WP_046497458.1">
    <property type="nucleotide sequence ID" value="NZ_CGIH01000027.1"/>
</dbReference>
<dbReference type="CDD" id="cd01887">
    <property type="entry name" value="IF2_eIF5B"/>
    <property type="match status" value="1"/>
</dbReference>
<dbReference type="OrthoDB" id="9811804at2"/>
<keyword evidence="6 8" id="KW-0342">GTP-binding</keyword>
<dbReference type="AlphaFoldDB" id="A0A0E4C8S0"/>
<accession>A0A0E4C8S0</accession>
<dbReference type="Pfam" id="PF04760">
    <property type="entry name" value="IF2_N"/>
    <property type="match status" value="2"/>
</dbReference>
<evidence type="ECO:0000313" key="13">
    <source>
        <dbReference type="Proteomes" id="UP000045545"/>
    </source>
</evidence>
<dbReference type="GO" id="GO:0003743">
    <property type="term" value="F:translation initiation factor activity"/>
    <property type="evidence" value="ECO:0007669"/>
    <property type="project" value="UniProtKB-UniRule"/>
</dbReference>
<evidence type="ECO:0000256" key="7">
    <source>
        <dbReference type="ARBA" id="ARBA00025162"/>
    </source>
</evidence>
<evidence type="ECO:0000256" key="1">
    <source>
        <dbReference type="ARBA" id="ARBA00007733"/>
    </source>
</evidence>
<dbReference type="NCBIfam" id="TIGR00231">
    <property type="entry name" value="small_GTP"/>
    <property type="match status" value="1"/>
</dbReference>
<evidence type="ECO:0000256" key="8">
    <source>
        <dbReference type="HAMAP-Rule" id="MF_00100"/>
    </source>
</evidence>
<dbReference type="FunFam" id="2.40.30.10:FF:000007">
    <property type="entry name" value="Translation initiation factor IF-2"/>
    <property type="match status" value="1"/>
</dbReference>
<feature type="compositionally biased region" description="Polar residues" evidence="10">
    <location>
        <begin position="172"/>
        <end position="204"/>
    </location>
</feature>
<dbReference type="GO" id="GO:0005525">
    <property type="term" value="F:GTP binding"/>
    <property type="evidence" value="ECO:0007669"/>
    <property type="project" value="UniProtKB-KW"/>
</dbReference>
<feature type="region of interest" description="G-domain" evidence="8">
    <location>
        <begin position="379"/>
        <end position="527"/>
    </location>
</feature>
<evidence type="ECO:0000256" key="3">
    <source>
        <dbReference type="ARBA" id="ARBA00022540"/>
    </source>
</evidence>
<dbReference type="Gene3D" id="2.40.30.10">
    <property type="entry name" value="Translation factors"/>
    <property type="match status" value="2"/>
</dbReference>
<evidence type="ECO:0000256" key="2">
    <source>
        <dbReference type="ARBA" id="ARBA00020675"/>
    </source>
</evidence>
<keyword evidence="13" id="KW-1185">Reference proteome</keyword>
<feature type="binding site" evidence="8">
    <location>
        <begin position="385"/>
        <end position="392"/>
    </location>
    <ligand>
        <name>GTP</name>
        <dbReference type="ChEBI" id="CHEBI:37565"/>
    </ligand>
</feature>
<dbReference type="InterPro" id="IPR053905">
    <property type="entry name" value="EF-G-like_DII"/>
</dbReference>
<dbReference type="CDD" id="cd03702">
    <property type="entry name" value="IF2_mtIF2_II"/>
    <property type="match status" value="1"/>
</dbReference>
<evidence type="ECO:0000313" key="12">
    <source>
        <dbReference type="EMBL" id="CFX67588.1"/>
    </source>
</evidence>
<dbReference type="Gene3D" id="1.10.10.2480">
    <property type="match status" value="1"/>
</dbReference>
<feature type="compositionally biased region" description="Basic and acidic residues" evidence="10">
    <location>
        <begin position="133"/>
        <end position="152"/>
    </location>
</feature>
<feature type="compositionally biased region" description="Low complexity" evidence="10">
    <location>
        <begin position="108"/>
        <end position="125"/>
    </location>
</feature>
<dbReference type="PANTHER" id="PTHR43381">
    <property type="entry name" value="TRANSLATION INITIATION FACTOR IF-2-RELATED"/>
    <property type="match status" value="1"/>
</dbReference>
<reference evidence="12 13" key="1">
    <citation type="submission" date="2015-03" db="EMBL/GenBank/DDBJ databases">
        <authorList>
            <person name="Murphy D."/>
        </authorList>
    </citation>
    <scope>NUCLEOTIDE SEQUENCE [LARGE SCALE GENOMIC DNA]</scope>
    <source>
        <strain evidence="12 13">OL-4</strain>
    </source>
</reference>
<organism evidence="12 13">
    <name type="scientific">Syntrophomonas zehnderi OL-4</name>
    <dbReference type="NCBI Taxonomy" id="690567"/>
    <lineage>
        <taxon>Bacteria</taxon>
        <taxon>Bacillati</taxon>
        <taxon>Bacillota</taxon>
        <taxon>Clostridia</taxon>
        <taxon>Eubacteriales</taxon>
        <taxon>Syntrophomonadaceae</taxon>
        <taxon>Syntrophomonas</taxon>
    </lineage>
</organism>
<dbReference type="SUPFAM" id="SSF52540">
    <property type="entry name" value="P-loop containing nucleoside triphosphate hydrolases"/>
    <property type="match status" value="1"/>
</dbReference>
<keyword evidence="8" id="KW-0963">Cytoplasm</keyword>
<dbReference type="PROSITE" id="PS51722">
    <property type="entry name" value="G_TR_2"/>
    <property type="match status" value="1"/>
</dbReference>
<dbReference type="PANTHER" id="PTHR43381:SF5">
    <property type="entry name" value="TR-TYPE G DOMAIN-CONTAINING PROTEIN"/>
    <property type="match status" value="1"/>
</dbReference>
<dbReference type="InterPro" id="IPR006847">
    <property type="entry name" value="IF2_N"/>
</dbReference>
<dbReference type="InterPro" id="IPR044145">
    <property type="entry name" value="IF2_II"/>
</dbReference>
<evidence type="ECO:0000256" key="9">
    <source>
        <dbReference type="RuleBase" id="RU000644"/>
    </source>
</evidence>
<dbReference type="Gene3D" id="3.40.50.300">
    <property type="entry name" value="P-loop containing nucleotide triphosphate hydrolases"/>
    <property type="match status" value="1"/>
</dbReference>
<dbReference type="FunFam" id="3.40.50.10050:FF:000001">
    <property type="entry name" value="Translation initiation factor IF-2"/>
    <property type="match status" value="1"/>
</dbReference>
<dbReference type="FunFam" id="2.40.30.10:FF:000008">
    <property type="entry name" value="Translation initiation factor IF-2"/>
    <property type="match status" value="1"/>
</dbReference>
<comment type="similarity">
    <text evidence="1 8 9">Belongs to the TRAFAC class translation factor GTPase superfamily. Classic translation factor GTPase family. IF-2 subfamily.</text>
</comment>
<feature type="domain" description="Tr-type G" evidence="11">
    <location>
        <begin position="376"/>
        <end position="545"/>
    </location>
</feature>
<feature type="region of interest" description="Disordered" evidence="10">
    <location>
        <begin position="49"/>
        <end position="289"/>
    </location>
</feature>
<evidence type="ECO:0000256" key="5">
    <source>
        <dbReference type="ARBA" id="ARBA00022917"/>
    </source>
</evidence>
<dbReference type="STRING" id="690567.1621"/>
<evidence type="ECO:0000256" key="10">
    <source>
        <dbReference type="SAM" id="MobiDB-lite"/>
    </source>
</evidence>
<keyword evidence="5 8" id="KW-0648">Protein biosynthesis</keyword>
<dbReference type="GO" id="GO:0005829">
    <property type="term" value="C:cytosol"/>
    <property type="evidence" value="ECO:0007669"/>
    <property type="project" value="TreeGrafter"/>
</dbReference>
<dbReference type="PROSITE" id="PS01176">
    <property type="entry name" value="IF2"/>
    <property type="match status" value="1"/>
</dbReference>
<dbReference type="InterPro" id="IPR005225">
    <property type="entry name" value="Small_GTP-bd"/>
</dbReference>
<feature type="compositionally biased region" description="Basic and acidic residues" evidence="10">
    <location>
        <begin position="74"/>
        <end position="103"/>
    </location>
</feature>
<evidence type="ECO:0000256" key="6">
    <source>
        <dbReference type="ARBA" id="ARBA00023134"/>
    </source>
</evidence>
<dbReference type="Pfam" id="PF11987">
    <property type="entry name" value="IF-2"/>
    <property type="match status" value="1"/>
</dbReference>
<dbReference type="SUPFAM" id="SSF50447">
    <property type="entry name" value="Translation proteins"/>
    <property type="match status" value="2"/>
</dbReference>
<dbReference type="InterPro" id="IPR036925">
    <property type="entry name" value="TIF_IF2_dom3_sf"/>
</dbReference>
<dbReference type="InterPro" id="IPR009000">
    <property type="entry name" value="Transl_B-barrel_sf"/>
</dbReference>
<feature type="compositionally biased region" description="Basic and acidic residues" evidence="10">
    <location>
        <begin position="205"/>
        <end position="230"/>
    </location>
</feature>
<feature type="binding site" evidence="8">
    <location>
        <begin position="485"/>
        <end position="488"/>
    </location>
    <ligand>
        <name>GTP</name>
        <dbReference type="ChEBI" id="CHEBI:37565"/>
    </ligand>
</feature>
<protein>
    <recommendedName>
        <fullName evidence="2 8">Translation initiation factor IF-2</fullName>
    </recommendedName>
</protein>
<keyword evidence="3 8" id="KW-0396">Initiation factor</keyword>
<feature type="compositionally biased region" description="Basic residues" evidence="10">
    <location>
        <begin position="277"/>
        <end position="286"/>
    </location>
</feature>
<gene>
    <name evidence="8" type="primary">infB</name>
    <name evidence="12" type="ORF">1621</name>
</gene>
<dbReference type="InterPro" id="IPR000178">
    <property type="entry name" value="TF_IF2_bacterial-like"/>
</dbReference>
<dbReference type="SUPFAM" id="SSF52156">
    <property type="entry name" value="Initiation factor IF2/eIF5b, domain 3"/>
    <property type="match status" value="1"/>
</dbReference>
<proteinExistence type="inferred from homology"/>
<dbReference type="HAMAP" id="MF_00100_B">
    <property type="entry name" value="IF_2_B"/>
    <property type="match status" value="1"/>
</dbReference>
<dbReference type="EMBL" id="CGIH01000027">
    <property type="protein sequence ID" value="CFX67588.1"/>
    <property type="molecule type" value="Genomic_DNA"/>
</dbReference>
<dbReference type="CDD" id="cd03692">
    <property type="entry name" value="mtIF2_IVc"/>
    <property type="match status" value="1"/>
</dbReference>